<feature type="region of interest" description="Disordered" evidence="2">
    <location>
        <begin position="1"/>
        <end position="20"/>
    </location>
</feature>
<name>A0A8S5NET2_9CAUD</name>
<proteinExistence type="predicted"/>
<evidence type="ECO:0000256" key="1">
    <source>
        <dbReference type="SAM" id="Coils"/>
    </source>
</evidence>
<feature type="coiled-coil region" evidence="1">
    <location>
        <begin position="24"/>
        <end position="51"/>
    </location>
</feature>
<protein>
    <submittedName>
        <fullName evidence="3">Uncharacterized protein</fullName>
    </submittedName>
</protein>
<evidence type="ECO:0000256" key="2">
    <source>
        <dbReference type="SAM" id="MobiDB-lite"/>
    </source>
</evidence>
<accession>A0A8S5NET2</accession>
<evidence type="ECO:0000313" key="3">
    <source>
        <dbReference type="EMBL" id="DAD92794.1"/>
    </source>
</evidence>
<dbReference type="EMBL" id="BK015144">
    <property type="protein sequence ID" value="DAD92794.1"/>
    <property type="molecule type" value="Genomic_DNA"/>
</dbReference>
<sequence>MDENLYPRSTEYYQPNEEEDKRVEEAKQAEINAIKQDMNKLQKVLDRWDERITFYKSTDAIPEEVITDKEKLAIYISANKRIVEILREERSFLESVIDQAA</sequence>
<organism evidence="3">
    <name type="scientific">Siphoviridae sp. ctEFi15</name>
    <dbReference type="NCBI Taxonomy" id="2826204"/>
    <lineage>
        <taxon>Viruses</taxon>
        <taxon>Duplodnaviria</taxon>
        <taxon>Heunggongvirae</taxon>
        <taxon>Uroviricota</taxon>
        <taxon>Caudoviricetes</taxon>
    </lineage>
</organism>
<reference evidence="3" key="1">
    <citation type="journal article" date="2021" name="Proc. Natl. Acad. Sci. U.S.A.">
        <title>A Catalog of Tens of Thousands of Viruses from Human Metagenomes Reveals Hidden Associations with Chronic Diseases.</title>
        <authorList>
            <person name="Tisza M.J."/>
            <person name="Buck C.B."/>
        </authorList>
    </citation>
    <scope>NUCLEOTIDE SEQUENCE</scope>
    <source>
        <strain evidence="3">CtEFi15</strain>
    </source>
</reference>
<keyword evidence="1" id="KW-0175">Coiled coil</keyword>